<keyword evidence="1 3" id="KW-0378">Hydrolase</keyword>
<dbReference type="PANTHER" id="PTHR48081:SF3">
    <property type="entry name" value="ALPHA_BETA HYDROLASE FOLD-3 DOMAIN-CONTAINING PROTEIN"/>
    <property type="match status" value="1"/>
</dbReference>
<dbReference type="Pfam" id="PF07859">
    <property type="entry name" value="Abhydrolase_3"/>
    <property type="match status" value="1"/>
</dbReference>
<dbReference type="InterPro" id="IPR050300">
    <property type="entry name" value="GDXG_lipolytic_enzyme"/>
</dbReference>
<dbReference type="PANTHER" id="PTHR48081">
    <property type="entry name" value="AB HYDROLASE SUPERFAMILY PROTEIN C4A8.06C"/>
    <property type="match status" value="1"/>
</dbReference>
<comment type="caution">
    <text evidence="3">The sequence shown here is derived from an EMBL/GenBank/DDBJ whole genome shotgun (WGS) entry which is preliminary data.</text>
</comment>
<evidence type="ECO:0000256" key="1">
    <source>
        <dbReference type="ARBA" id="ARBA00022801"/>
    </source>
</evidence>
<proteinExistence type="predicted"/>
<feature type="domain" description="Alpha/beta hydrolase fold-3" evidence="2">
    <location>
        <begin position="41"/>
        <end position="179"/>
    </location>
</feature>
<evidence type="ECO:0000313" key="3">
    <source>
        <dbReference type="EMBL" id="KAH8695337.1"/>
    </source>
</evidence>
<reference evidence="3" key="1">
    <citation type="submission" date="2021-12" db="EMBL/GenBank/DDBJ databases">
        <title>Convergent genome expansion in fungi linked to evolution of root-endophyte symbiosis.</title>
        <authorList>
            <consortium name="DOE Joint Genome Institute"/>
            <person name="Ke Y.-H."/>
            <person name="Bonito G."/>
            <person name="Liao H.-L."/>
            <person name="Looney B."/>
            <person name="Rojas-Flechas A."/>
            <person name="Nash J."/>
            <person name="Hameed K."/>
            <person name="Schadt C."/>
            <person name="Martin F."/>
            <person name="Crous P.W."/>
            <person name="Miettinen O."/>
            <person name="Magnuson J.K."/>
            <person name="Labbe J."/>
            <person name="Jacobson D."/>
            <person name="Doktycz M.J."/>
            <person name="Veneault-Fourrey C."/>
            <person name="Kuo A."/>
            <person name="Mondo S."/>
            <person name="Calhoun S."/>
            <person name="Riley R."/>
            <person name="Ohm R."/>
            <person name="LaButti K."/>
            <person name="Andreopoulos B."/>
            <person name="Pangilinan J."/>
            <person name="Nolan M."/>
            <person name="Tritt A."/>
            <person name="Clum A."/>
            <person name="Lipzen A."/>
            <person name="Daum C."/>
            <person name="Barry K."/>
            <person name="Grigoriev I.V."/>
            <person name="Vilgalys R."/>
        </authorList>
    </citation>
    <scope>NUCLEOTIDE SEQUENCE</scope>
    <source>
        <strain evidence="3">PMI_201</strain>
    </source>
</reference>
<dbReference type="GO" id="GO:0016787">
    <property type="term" value="F:hydrolase activity"/>
    <property type="evidence" value="ECO:0007669"/>
    <property type="project" value="UniProtKB-KW"/>
</dbReference>
<dbReference type="RefSeq" id="XP_046070479.1">
    <property type="nucleotide sequence ID" value="XM_046220657.1"/>
</dbReference>
<dbReference type="AlphaFoldDB" id="A0AAD4PZ27"/>
<evidence type="ECO:0000313" key="4">
    <source>
        <dbReference type="Proteomes" id="UP001201262"/>
    </source>
</evidence>
<protein>
    <submittedName>
        <fullName evidence="3">Alpha/Beta hydrolase protein</fullName>
    </submittedName>
</protein>
<evidence type="ECO:0000259" key="2">
    <source>
        <dbReference type="Pfam" id="PF07859"/>
    </source>
</evidence>
<dbReference type="Proteomes" id="UP001201262">
    <property type="component" value="Unassembled WGS sequence"/>
</dbReference>
<accession>A0AAD4PZ27</accession>
<dbReference type="InterPro" id="IPR013094">
    <property type="entry name" value="AB_hydrolase_3"/>
</dbReference>
<keyword evidence="4" id="KW-1185">Reference proteome</keyword>
<dbReference type="Gene3D" id="3.40.50.1820">
    <property type="entry name" value="alpha/beta hydrolase"/>
    <property type="match status" value="1"/>
</dbReference>
<dbReference type="GeneID" id="70250944"/>
<dbReference type="EMBL" id="JAJTJA010000008">
    <property type="protein sequence ID" value="KAH8695337.1"/>
    <property type="molecule type" value="Genomic_DNA"/>
</dbReference>
<organism evidence="3 4">
    <name type="scientific">Talaromyces proteolyticus</name>
    <dbReference type="NCBI Taxonomy" id="1131652"/>
    <lineage>
        <taxon>Eukaryota</taxon>
        <taxon>Fungi</taxon>
        <taxon>Dikarya</taxon>
        <taxon>Ascomycota</taxon>
        <taxon>Pezizomycotina</taxon>
        <taxon>Eurotiomycetes</taxon>
        <taxon>Eurotiomycetidae</taxon>
        <taxon>Eurotiales</taxon>
        <taxon>Trichocomaceae</taxon>
        <taxon>Talaromyces</taxon>
        <taxon>Talaromyces sect. Bacilispori</taxon>
    </lineage>
</organism>
<gene>
    <name evidence="3" type="ORF">BGW36DRAFT_429215</name>
</gene>
<name>A0AAD4PZ27_9EURO</name>
<dbReference type="InterPro" id="IPR029058">
    <property type="entry name" value="AB_hydrolase_fold"/>
</dbReference>
<sequence length="318" mass="36074">MLLESFFVKTVPYKEIDGGAPIFLDVMIPKHLSRNLHAVHIHLHGGFLVTGARNNLDIIPPRIFSHTIQNDIILVSPDYRLLPESNGLDIHEDMKDMWIWIRQSLNRTVESMTTGASRVDLQKIVVSGESAGGYLALQLALSHPTEIRAVIASYPMVDMRHPHFSQAGQKQIGAYPQYPETLISEHLQQSPDGANPTMREFSRQSLSIALMQHGRYLYFFGHDRELFPIERLEDDASLAPTLPFIWIHHGTADSEVPIDGSRKFVDLLKRQNPGARIRYEELVGAEHGIDSEMFLIRSGEWERGIRVVNNLLFGEKEP</sequence>
<dbReference type="SUPFAM" id="SSF53474">
    <property type="entry name" value="alpha/beta-Hydrolases"/>
    <property type="match status" value="1"/>
</dbReference>